<keyword evidence="4" id="KW-1185">Reference proteome</keyword>
<evidence type="ECO:0000259" key="2">
    <source>
        <dbReference type="PROSITE" id="PS50011"/>
    </source>
</evidence>
<keyword evidence="3" id="KW-0418">Kinase</keyword>
<dbReference type="InterPro" id="IPR011009">
    <property type="entry name" value="Kinase-like_dom_sf"/>
</dbReference>
<sequence>MNLLADLKMKQTLMGLVAVATGTSGVLFEIGRGRVVKVAYDTPEATEKLVIEEKIYERLGIHPYITRLVYEYNRMIVLEQHVCTMRQHLAYTRHLGERPQKDQVFEWAIWISQALHHAHSQNVLQVDIGPHNVMLTSDAIPKLCDFAGSSIDGSRPSVEPPPHGAYPYMRDGMPSIHSEIFALGSMFYELETTRKPYYKKKPNEIKILFKRGTFPVTRKLVLGEVILKCWRSQYRNVGEIIQDLVRVEEEYMAAEAVRAEAERRRRAAQNQRIRYFLAALNLFYHQCHRR</sequence>
<dbReference type="SUPFAM" id="SSF56112">
    <property type="entry name" value="Protein kinase-like (PK-like)"/>
    <property type="match status" value="1"/>
</dbReference>
<dbReference type="Gene3D" id="1.10.510.10">
    <property type="entry name" value="Transferase(Phosphotransferase) domain 1"/>
    <property type="match status" value="1"/>
</dbReference>
<keyword evidence="3" id="KW-0808">Transferase</keyword>
<organism evidence="3 4">
    <name type="scientific">Aaosphaeria arxii CBS 175.79</name>
    <dbReference type="NCBI Taxonomy" id="1450172"/>
    <lineage>
        <taxon>Eukaryota</taxon>
        <taxon>Fungi</taxon>
        <taxon>Dikarya</taxon>
        <taxon>Ascomycota</taxon>
        <taxon>Pezizomycotina</taxon>
        <taxon>Dothideomycetes</taxon>
        <taxon>Pleosporomycetidae</taxon>
        <taxon>Pleosporales</taxon>
        <taxon>Pleosporales incertae sedis</taxon>
        <taxon>Aaosphaeria</taxon>
    </lineage>
</organism>
<feature type="coiled-coil region" evidence="1">
    <location>
        <begin position="244"/>
        <end position="271"/>
    </location>
</feature>
<gene>
    <name evidence="3" type="ORF">BU24DRAFT_377387</name>
</gene>
<protein>
    <submittedName>
        <fullName evidence="3">Kinase-like protein</fullName>
    </submittedName>
</protein>
<dbReference type="EMBL" id="ML978075">
    <property type="protein sequence ID" value="KAF2010742.1"/>
    <property type="molecule type" value="Genomic_DNA"/>
</dbReference>
<dbReference type="InterPro" id="IPR000719">
    <property type="entry name" value="Prot_kinase_dom"/>
</dbReference>
<evidence type="ECO:0000256" key="1">
    <source>
        <dbReference type="SAM" id="Coils"/>
    </source>
</evidence>
<dbReference type="GO" id="GO:0004674">
    <property type="term" value="F:protein serine/threonine kinase activity"/>
    <property type="evidence" value="ECO:0007669"/>
    <property type="project" value="TreeGrafter"/>
</dbReference>
<evidence type="ECO:0000313" key="4">
    <source>
        <dbReference type="Proteomes" id="UP000799778"/>
    </source>
</evidence>
<dbReference type="GeneID" id="54282042"/>
<dbReference type="SMART" id="SM00220">
    <property type="entry name" value="S_TKc"/>
    <property type="match status" value="1"/>
</dbReference>
<dbReference type="Proteomes" id="UP000799778">
    <property type="component" value="Unassembled WGS sequence"/>
</dbReference>
<feature type="domain" description="Protein kinase" evidence="2">
    <location>
        <begin position="13"/>
        <end position="277"/>
    </location>
</feature>
<name>A0A6A5XCM0_9PLEO</name>
<dbReference type="AlphaFoldDB" id="A0A6A5XCM0"/>
<reference evidence="3" key="1">
    <citation type="journal article" date="2020" name="Stud. Mycol.">
        <title>101 Dothideomycetes genomes: a test case for predicting lifestyles and emergence of pathogens.</title>
        <authorList>
            <person name="Haridas S."/>
            <person name="Albert R."/>
            <person name="Binder M."/>
            <person name="Bloem J."/>
            <person name="Labutti K."/>
            <person name="Salamov A."/>
            <person name="Andreopoulos B."/>
            <person name="Baker S."/>
            <person name="Barry K."/>
            <person name="Bills G."/>
            <person name="Bluhm B."/>
            <person name="Cannon C."/>
            <person name="Castanera R."/>
            <person name="Culley D."/>
            <person name="Daum C."/>
            <person name="Ezra D."/>
            <person name="Gonzalez J."/>
            <person name="Henrissat B."/>
            <person name="Kuo A."/>
            <person name="Liang C."/>
            <person name="Lipzen A."/>
            <person name="Lutzoni F."/>
            <person name="Magnuson J."/>
            <person name="Mondo S."/>
            <person name="Nolan M."/>
            <person name="Ohm R."/>
            <person name="Pangilinan J."/>
            <person name="Park H.-J."/>
            <person name="Ramirez L."/>
            <person name="Alfaro M."/>
            <person name="Sun H."/>
            <person name="Tritt A."/>
            <person name="Yoshinaga Y."/>
            <person name="Zwiers L.-H."/>
            <person name="Turgeon B."/>
            <person name="Goodwin S."/>
            <person name="Spatafora J."/>
            <person name="Crous P."/>
            <person name="Grigoriev I."/>
        </authorList>
    </citation>
    <scope>NUCLEOTIDE SEQUENCE</scope>
    <source>
        <strain evidence="3">CBS 175.79</strain>
    </source>
</reference>
<dbReference type="PANTHER" id="PTHR44329">
    <property type="entry name" value="SERINE/THREONINE-PROTEIN KINASE TNNI3K-RELATED"/>
    <property type="match status" value="1"/>
</dbReference>
<dbReference type="Pfam" id="PF00069">
    <property type="entry name" value="Pkinase"/>
    <property type="match status" value="1"/>
</dbReference>
<dbReference type="PROSITE" id="PS50011">
    <property type="entry name" value="PROTEIN_KINASE_DOM"/>
    <property type="match status" value="1"/>
</dbReference>
<proteinExistence type="predicted"/>
<accession>A0A6A5XCM0</accession>
<dbReference type="GO" id="GO:0005524">
    <property type="term" value="F:ATP binding"/>
    <property type="evidence" value="ECO:0007669"/>
    <property type="project" value="InterPro"/>
</dbReference>
<dbReference type="InterPro" id="IPR051681">
    <property type="entry name" value="Ser/Thr_Kinases-Pseudokinases"/>
</dbReference>
<evidence type="ECO:0000313" key="3">
    <source>
        <dbReference type="EMBL" id="KAF2010742.1"/>
    </source>
</evidence>
<dbReference type="RefSeq" id="XP_033379081.1">
    <property type="nucleotide sequence ID" value="XM_033524645.1"/>
</dbReference>
<dbReference type="OrthoDB" id="1668230at2759"/>
<keyword evidence="1" id="KW-0175">Coiled coil</keyword>